<comment type="function">
    <text evidence="9">Part of the binding-protein-dependent transport system for D-xylose. Probably responsible for the translocation of the substrate across the membrane.</text>
</comment>
<protein>
    <recommendedName>
        <fullName evidence="10">Xylose transport system permease protein XylH</fullName>
    </recommendedName>
</protein>
<evidence type="ECO:0000256" key="2">
    <source>
        <dbReference type="ARBA" id="ARBA00022448"/>
    </source>
</evidence>
<evidence type="ECO:0000256" key="3">
    <source>
        <dbReference type="ARBA" id="ARBA00022475"/>
    </source>
</evidence>
<feature type="transmembrane region" description="Helical" evidence="12">
    <location>
        <begin position="374"/>
        <end position="395"/>
    </location>
</feature>
<name>A0A2A9EHM7_9MICO</name>
<keyword evidence="5" id="KW-0762">Sugar transport</keyword>
<feature type="region of interest" description="Disordered" evidence="11">
    <location>
        <begin position="1"/>
        <end position="24"/>
    </location>
</feature>
<proteinExistence type="predicted"/>
<organism evidence="13 14">
    <name type="scientific">Georgenia soli</name>
    <dbReference type="NCBI Taxonomy" id="638953"/>
    <lineage>
        <taxon>Bacteria</taxon>
        <taxon>Bacillati</taxon>
        <taxon>Actinomycetota</taxon>
        <taxon>Actinomycetes</taxon>
        <taxon>Micrococcales</taxon>
        <taxon>Bogoriellaceae</taxon>
        <taxon>Georgenia</taxon>
    </lineage>
</organism>
<feature type="transmembrane region" description="Helical" evidence="12">
    <location>
        <begin position="48"/>
        <end position="67"/>
    </location>
</feature>
<evidence type="ECO:0000313" key="14">
    <source>
        <dbReference type="Proteomes" id="UP000222106"/>
    </source>
</evidence>
<keyword evidence="4" id="KW-0997">Cell inner membrane</keyword>
<dbReference type="CDD" id="cd06579">
    <property type="entry name" value="TM_PBP1_transp_AraH_like"/>
    <property type="match status" value="1"/>
</dbReference>
<keyword evidence="8 12" id="KW-0472">Membrane</keyword>
<feature type="transmembrane region" description="Helical" evidence="12">
    <location>
        <begin position="129"/>
        <end position="146"/>
    </location>
</feature>
<dbReference type="InterPro" id="IPR001851">
    <property type="entry name" value="ABC_transp_permease"/>
</dbReference>
<evidence type="ECO:0000256" key="1">
    <source>
        <dbReference type="ARBA" id="ARBA00004651"/>
    </source>
</evidence>
<evidence type="ECO:0000256" key="11">
    <source>
        <dbReference type="SAM" id="MobiDB-lite"/>
    </source>
</evidence>
<feature type="transmembrane region" description="Helical" evidence="12">
    <location>
        <begin position="348"/>
        <end position="367"/>
    </location>
</feature>
<evidence type="ECO:0000313" key="13">
    <source>
        <dbReference type="EMBL" id="PFG38116.1"/>
    </source>
</evidence>
<dbReference type="Proteomes" id="UP000222106">
    <property type="component" value="Unassembled WGS sequence"/>
</dbReference>
<dbReference type="RefSeq" id="WP_098482449.1">
    <property type="nucleotide sequence ID" value="NZ_PDJI01000004.1"/>
</dbReference>
<comment type="subcellular location">
    <subcellularLocation>
        <location evidence="1">Cell membrane</location>
        <topology evidence="1">Multi-pass membrane protein</topology>
    </subcellularLocation>
</comment>
<comment type="caution">
    <text evidence="13">The sequence shown here is derived from an EMBL/GenBank/DDBJ whole genome shotgun (WGS) entry which is preliminary data.</text>
</comment>
<evidence type="ECO:0000256" key="6">
    <source>
        <dbReference type="ARBA" id="ARBA00022692"/>
    </source>
</evidence>
<dbReference type="OrthoDB" id="3468954at2"/>
<dbReference type="GO" id="GO:0005886">
    <property type="term" value="C:plasma membrane"/>
    <property type="evidence" value="ECO:0007669"/>
    <property type="project" value="UniProtKB-SubCell"/>
</dbReference>
<evidence type="ECO:0000256" key="7">
    <source>
        <dbReference type="ARBA" id="ARBA00022989"/>
    </source>
</evidence>
<keyword evidence="6 12" id="KW-0812">Transmembrane</keyword>
<keyword evidence="14" id="KW-1185">Reference proteome</keyword>
<feature type="transmembrane region" description="Helical" evidence="12">
    <location>
        <begin position="401"/>
        <end position="418"/>
    </location>
</feature>
<keyword evidence="3" id="KW-1003">Cell membrane</keyword>
<evidence type="ECO:0000256" key="4">
    <source>
        <dbReference type="ARBA" id="ARBA00022519"/>
    </source>
</evidence>
<evidence type="ECO:0000256" key="10">
    <source>
        <dbReference type="ARBA" id="ARBA00035686"/>
    </source>
</evidence>
<dbReference type="GO" id="GO:0022857">
    <property type="term" value="F:transmembrane transporter activity"/>
    <property type="evidence" value="ECO:0007669"/>
    <property type="project" value="InterPro"/>
</dbReference>
<dbReference type="AlphaFoldDB" id="A0A2A9EHM7"/>
<evidence type="ECO:0000256" key="12">
    <source>
        <dbReference type="SAM" id="Phobius"/>
    </source>
</evidence>
<feature type="transmembrane region" description="Helical" evidence="12">
    <location>
        <begin position="318"/>
        <end position="336"/>
    </location>
</feature>
<evidence type="ECO:0000256" key="5">
    <source>
        <dbReference type="ARBA" id="ARBA00022597"/>
    </source>
</evidence>
<dbReference type="PANTHER" id="PTHR32196">
    <property type="entry name" value="ABC TRANSPORTER PERMEASE PROTEIN YPHD-RELATED-RELATED"/>
    <property type="match status" value="1"/>
</dbReference>
<dbReference type="EMBL" id="PDJI01000004">
    <property type="protein sequence ID" value="PFG38116.1"/>
    <property type="molecule type" value="Genomic_DNA"/>
</dbReference>
<evidence type="ECO:0000256" key="9">
    <source>
        <dbReference type="ARBA" id="ARBA00035611"/>
    </source>
</evidence>
<reference evidence="13 14" key="1">
    <citation type="submission" date="2017-10" db="EMBL/GenBank/DDBJ databases">
        <title>Sequencing the genomes of 1000 actinobacteria strains.</title>
        <authorList>
            <person name="Klenk H.-P."/>
        </authorList>
    </citation>
    <scope>NUCLEOTIDE SEQUENCE [LARGE SCALE GENOMIC DNA]</scope>
    <source>
        <strain evidence="13 14">DSM 21838</strain>
    </source>
</reference>
<feature type="transmembrane region" description="Helical" evidence="12">
    <location>
        <begin position="158"/>
        <end position="177"/>
    </location>
</feature>
<sequence>MSKLQDAERPEARRPPGGGAAVAGAAAQPSVGDYLRLSLERIRGGETGVLPVVGGLLLVAILFQSLNSHFLTAGNLVNLLVQAAVFSLLAMGEVFALLLGEIDLSIGFVAGMGAVVMCELVLPSTGWPWWAAVAAALVVAALIGLLQGTLITRIGLPSFVVTLAGLLFWQGVMLWILGSGGSILIQDDVINAIGGGTLTRAAGWVVMLVIVGVFARQTWRHDRRRRESGLVAPPPQLTVAKILAALAGGVALVLLCNADRGVLAPVYGMPWVVVLVFAVLAAWTYLLGRTRFGLYVYAIGGNAEAARRAGIRLPRTRTLAFMLCSFTAGIGGIVYASRLRSISTALDGGTLVLYAVAAAVIGGTSLFGGRGKALHGVLGGVVIAAIDNGMGLLGFSAAAKYVVTAIVLVVAVTIDAVARRNRPDGR</sequence>
<keyword evidence="2" id="KW-0813">Transport</keyword>
<dbReference type="PANTHER" id="PTHR32196:SF32">
    <property type="entry name" value="XYLOSE TRANSPORT SYSTEM PERMEASE PROTEIN XYLH"/>
    <property type="match status" value="1"/>
</dbReference>
<feature type="compositionally biased region" description="Basic and acidic residues" evidence="11">
    <location>
        <begin position="1"/>
        <end position="14"/>
    </location>
</feature>
<evidence type="ECO:0000256" key="8">
    <source>
        <dbReference type="ARBA" id="ARBA00023136"/>
    </source>
</evidence>
<dbReference type="Pfam" id="PF02653">
    <property type="entry name" value="BPD_transp_2"/>
    <property type="match status" value="1"/>
</dbReference>
<feature type="transmembrane region" description="Helical" evidence="12">
    <location>
        <begin position="189"/>
        <end position="215"/>
    </location>
</feature>
<accession>A0A2A9EHM7</accession>
<keyword evidence="7 12" id="KW-1133">Transmembrane helix</keyword>
<feature type="transmembrane region" description="Helical" evidence="12">
    <location>
        <begin position="236"/>
        <end position="255"/>
    </location>
</feature>
<gene>
    <name evidence="13" type="ORF">ATJ97_0586</name>
</gene>
<feature type="transmembrane region" description="Helical" evidence="12">
    <location>
        <begin position="267"/>
        <end position="287"/>
    </location>
</feature>